<feature type="domain" description="RNase III" evidence="12">
    <location>
        <begin position="17"/>
        <end position="159"/>
    </location>
</feature>
<dbReference type="CDD" id="cd00593">
    <property type="entry name" value="RIBOc"/>
    <property type="match status" value="1"/>
</dbReference>
<keyword evidence="4 10" id="KW-0540">Nuclease</keyword>
<dbReference type="SUPFAM" id="SSF69065">
    <property type="entry name" value="RNase III domain-like"/>
    <property type="match status" value="1"/>
</dbReference>
<dbReference type="GO" id="GO:0004525">
    <property type="term" value="F:ribonuclease III activity"/>
    <property type="evidence" value="ECO:0007669"/>
    <property type="project" value="UniProtKB-UniRule"/>
</dbReference>
<evidence type="ECO:0000256" key="1">
    <source>
        <dbReference type="ARBA" id="ARBA00000109"/>
    </source>
</evidence>
<keyword evidence="10" id="KW-0698">rRNA processing</keyword>
<evidence type="ECO:0000256" key="7">
    <source>
        <dbReference type="ARBA" id="ARBA00022801"/>
    </source>
</evidence>
<dbReference type="GO" id="GO:0008033">
    <property type="term" value="P:tRNA processing"/>
    <property type="evidence" value="ECO:0007669"/>
    <property type="project" value="UniProtKB-KW"/>
</dbReference>
<dbReference type="InterPro" id="IPR014720">
    <property type="entry name" value="dsRBD_dom"/>
</dbReference>
<comment type="catalytic activity">
    <reaction evidence="1 10">
        <text>Endonucleolytic cleavage to 5'-phosphomonoester.</text>
        <dbReference type="EC" id="3.1.26.3"/>
    </reaction>
</comment>
<gene>
    <name evidence="10" type="primary">rnc</name>
    <name evidence="13" type="ORF">SAMN02910411_1125</name>
</gene>
<sequence>MEKKDLFDKLVPQQIGNYKFSNEALLKQAFTRRSFTEENGGENNEVLEFIGDKALDIAVVRYLVRKYGNAPTKDDLNKMMWPGEKYDYEFSSSLNEGELTILKQRLVQKDTLARRIDELSIADYLIMGKGDVLNNREQDKSVKEDLFEAIIGAVAIDSNWDFEKIQEVVEVMLNPDSILATDAEIDYVRLIYEWDESYGNEPWFQYEEHGERSTWYMRRENTIYQSCNVLGSKEQQYLSGTTRTCFVKIADDVPAFAGFGYSKNEARRNACKLAYEYLEKNNMLFTIRDEIDEPTIDMAINQLEILARRDYIEMPEYGYREGHDDDGNPIWYVTCHVDGFDVTMSAESSSKKQAKKEAALDMLNYVLENYKEE</sequence>
<dbReference type="InterPro" id="IPR011907">
    <property type="entry name" value="RNase_III"/>
</dbReference>
<evidence type="ECO:0000259" key="11">
    <source>
        <dbReference type="PROSITE" id="PS50137"/>
    </source>
</evidence>
<keyword evidence="10" id="KW-0699">rRNA-binding</keyword>
<evidence type="ECO:0000256" key="10">
    <source>
        <dbReference type="HAMAP-Rule" id="MF_00104"/>
    </source>
</evidence>
<dbReference type="Proteomes" id="UP000219563">
    <property type="component" value="Unassembled WGS sequence"/>
</dbReference>
<keyword evidence="3 10" id="KW-0507">mRNA processing</keyword>
<keyword evidence="5 10" id="KW-0479">Metal-binding</keyword>
<reference evidence="13 14" key="1">
    <citation type="submission" date="2017-08" db="EMBL/GenBank/DDBJ databases">
        <authorList>
            <person name="de Groot N.N."/>
        </authorList>
    </citation>
    <scope>NUCLEOTIDE SEQUENCE [LARGE SCALE GENOMIC DNA]</scope>
    <source>
        <strain evidence="13 14">DSM 9787</strain>
    </source>
</reference>
<dbReference type="RefSeq" id="WP_179670656.1">
    <property type="nucleotide sequence ID" value="NZ_OBMR01000003.1"/>
</dbReference>
<dbReference type="Gene3D" id="1.10.1520.10">
    <property type="entry name" value="Ribonuclease III domain"/>
    <property type="match status" value="1"/>
</dbReference>
<evidence type="ECO:0000256" key="6">
    <source>
        <dbReference type="ARBA" id="ARBA00022759"/>
    </source>
</evidence>
<evidence type="ECO:0000256" key="4">
    <source>
        <dbReference type="ARBA" id="ARBA00022722"/>
    </source>
</evidence>
<comment type="subunit">
    <text evidence="10">Homodimer.</text>
</comment>
<keyword evidence="10" id="KW-0819">tRNA processing</keyword>
<keyword evidence="7 10" id="KW-0378">Hydrolase</keyword>
<evidence type="ECO:0000256" key="3">
    <source>
        <dbReference type="ARBA" id="ARBA00022664"/>
    </source>
</evidence>
<dbReference type="Gene3D" id="3.30.160.20">
    <property type="match status" value="1"/>
</dbReference>
<keyword evidence="6 10" id="KW-0255">Endonuclease</keyword>
<dbReference type="SUPFAM" id="SSF54768">
    <property type="entry name" value="dsRNA-binding domain-like"/>
    <property type="match status" value="2"/>
</dbReference>
<comment type="function">
    <text evidence="10">Digests double-stranded RNA. Involved in the processing of primary rRNA transcript to yield the immediate precursors to the large and small rRNAs (23S and 16S). Processes some mRNAs, and tRNAs when they are encoded in the rRNA operon. Processes pre-crRNA and tracrRNA of type II CRISPR loci if present in the organism.</text>
</comment>
<dbReference type="EMBL" id="OBMR01000003">
    <property type="protein sequence ID" value="SOB96590.1"/>
    <property type="molecule type" value="Genomic_DNA"/>
</dbReference>
<dbReference type="GO" id="GO:0006364">
    <property type="term" value="P:rRNA processing"/>
    <property type="evidence" value="ECO:0007669"/>
    <property type="project" value="UniProtKB-UniRule"/>
</dbReference>
<evidence type="ECO:0000256" key="9">
    <source>
        <dbReference type="ARBA" id="ARBA00022884"/>
    </source>
</evidence>
<dbReference type="Pfam" id="PF14622">
    <property type="entry name" value="Ribonucleas_3_3"/>
    <property type="match status" value="1"/>
</dbReference>
<keyword evidence="9 10" id="KW-0694">RNA-binding</keyword>
<evidence type="ECO:0000259" key="12">
    <source>
        <dbReference type="PROSITE" id="PS50142"/>
    </source>
</evidence>
<dbReference type="GO" id="GO:0019843">
    <property type="term" value="F:rRNA binding"/>
    <property type="evidence" value="ECO:0007669"/>
    <property type="project" value="UniProtKB-KW"/>
</dbReference>
<accession>A0A285RRB3</accession>
<organism evidence="13 14">
    <name type="scientific">Pseudobutyrivibrio ruminis DSM 9787</name>
    <dbReference type="NCBI Taxonomy" id="1123011"/>
    <lineage>
        <taxon>Bacteria</taxon>
        <taxon>Bacillati</taxon>
        <taxon>Bacillota</taxon>
        <taxon>Clostridia</taxon>
        <taxon>Lachnospirales</taxon>
        <taxon>Lachnospiraceae</taxon>
        <taxon>Pseudobutyrivibrio</taxon>
    </lineage>
</organism>
<dbReference type="Pfam" id="PF00035">
    <property type="entry name" value="dsrm"/>
    <property type="match status" value="1"/>
</dbReference>
<dbReference type="EC" id="3.1.26.3" evidence="10"/>
<keyword evidence="10" id="KW-0963">Cytoplasm</keyword>
<feature type="binding site" evidence="10">
    <location>
        <position position="145"/>
    </location>
    <ligand>
        <name>Mg(2+)</name>
        <dbReference type="ChEBI" id="CHEBI:18420"/>
    </ligand>
</feature>
<proteinExistence type="inferred from homology"/>
<feature type="active site" evidence="10">
    <location>
        <position position="148"/>
    </location>
</feature>
<dbReference type="PROSITE" id="PS50142">
    <property type="entry name" value="RNASE_3_2"/>
    <property type="match status" value="1"/>
</dbReference>
<evidence type="ECO:0000256" key="2">
    <source>
        <dbReference type="ARBA" id="ARBA00010183"/>
    </source>
</evidence>
<protein>
    <recommendedName>
        <fullName evidence="10">Ribonuclease 3</fullName>
        <ecNumber evidence="10">3.1.26.3</ecNumber>
    </recommendedName>
    <alternativeName>
        <fullName evidence="10">Ribonuclease III</fullName>
        <shortName evidence="10">RNase III</shortName>
    </alternativeName>
</protein>
<dbReference type="SMART" id="SM00535">
    <property type="entry name" value="RIBOc"/>
    <property type="match status" value="1"/>
</dbReference>
<dbReference type="HAMAP" id="MF_00104">
    <property type="entry name" value="RNase_III"/>
    <property type="match status" value="1"/>
</dbReference>
<dbReference type="GO" id="GO:0005737">
    <property type="term" value="C:cytoplasm"/>
    <property type="evidence" value="ECO:0007669"/>
    <property type="project" value="UniProtKB-SubCell"/>
</dbReference>
<evidence type="ECO:0000313" key="14">
    <source>
        <dbReference type="Proteomes" id="UP000219563"/>
    </source>
</evidence>
<dbReference type="CDD" id="cd00048">
    <property type="entry name" value="DSRM_SF"/>
    <property type="match status" value="1"/>
</dbReference>
<dbReference type="AlphaFoldDB" id="A0A285RRB3"/>
<keyword evidence="8 10" id="KW-0460">Magnesium</keyword>
<comment type="subcellular location">
    <subcellularLocation>
        <location evidence="10">Cytoplasm</location>
    </subcellularLocation>
</comment>
<dbReference type="InterPro" id="IPR036389">
    <property type="entry name" value="RNase_III_sf"/>
</dbReference>
<comment type="similarity">
    <text evidence="2">Belongs to the ribonuclease III family.</text>
</comment>
<dbReference type="SMART" id="SM00358">
    <property type="entry name" value="DSRM"/>
    <property type="match status" value="2"/>
</dbReference>
<comment type="cofactor">
    <cofactor evidence="10">
        <name>Mg(2+)</name>
        <dbReference type="ChEBI" id="CHEBI:18420"/>
    </cofactor>
</comment>
<feature type="domain" description="DRBM" evidence="11">
    <location>
        <begin position="298"/>
        <end position="368"/>
    </location>
</feature>
<feature type="binding site" evidence="10">
    <location>
        <position position="48"/>
    </location>
    <ligand>
        <name>Mg(2+)</name>
        <dbReference type="ChEBI" id="CHEBI:18420"/>
    </ligand>
</feature>
<dbReference type="GO" id="GO:0006397">
    <property type="term" value="P:mRNA processing"/>
    <property type="evidence" value="ECO:0007669"/>
    <property type="project" value="UniProtKB-UniRule"/>
</dbReference>
<dbReference type="InterPro" id="IPR000999">
    <property type="entry name" value="RNase_III_dom"/>
</dbReference>
<feature type="binding site" evidence="10">
    <location>
        <position position="148"/>
    </location>
    <ligand>
        <name>Mg(2+)</name>
        <dbReference type="ChEBI" id="CHEBI:18420"/>
    </ligand>
</feature>
<feature type="active site" evidence="10">
    <location>
        <position position="52"/>
    </location>
</feature>
<evidence type="ECO:0000313" key="13">
    <source>
        <dbReference type="EMBL" id="SOB96590.1"/>
    </source>
</evidence>
<evidence type="ECO:0000256" key="5">
    <source>
        <dbReference type="ARBA" id="ARBA00022723"/>
    </source>
</evidence>
<name>A0A285RRB3_9FIRM</name>
<evidence type="ECO:0000256" key="8">
    <source>
        <dbReference type="ARBA" id="ARBA00022842"/>
    </source>
</evidence>
<dbReference type="GO" id="GO:0046872">
    <property type="term" value="F:metal ion binding"/>
    <property type="evidence" value="ECO:0007669"/>
    <property type="project" value="UniProtKB-KW"/>
</dbReference>
<dbReference type="PANTHER" id="PTHR14950">
    <property type="entry name" value="DICER-RELATED"/>
    <property type="match status" value="1"/>
</dbReference>
<dbReference type="PROSITE" id="PS50137">
    <property type="entry name" value="DS_RBD"/>
    <property type="match status" value="1"/>
</dbReference>